<dbReference type="PANTHER" id="PTHR11360:SF287">
    <property type="entry name" value="MFS MONOCARBOXYLATE TRANSPORTER"/>
    <property type="match status" value="1"/>
</dbReference>
<dbReference type="Pfam" id="PF07690">
    <property type="entry name" value="MFS_1"/>
    <property type="match status" value="1"/>
</dbReference>
<keyword evidence="4" id="KW-0812">Transmembrane</keyword>
<dbReference type="PANTHER" id="PTHR11360">
    <property type="entry name" value="MONOCARBOXYLATE TRANSPORTER"/>
    <property type="match status" value="1"/>
</dbReference>
<evidence type="ECO:0000256" key="3">
    <source>
        <dbReference type="SAM" id="MobiDB-lite"/>
    </source>
</evidence>
<sequence>MAQSQKPAISERDPLRMRYSTDLRRSIYILHRKGAAAMGKNANLNTMVTKMNFFYLKLLQVQGSAMVYTSTELVAVARPLPDRQLGDNSAQESQISIPQEPDRISLAHVDRLPPVDRGKDACLFLAASWAIEALVWGFPFAFGIFQDYYSTHAPFEGSPNISVIGTCAMGLMYLTAPLTFGLCRIFARWARWTPIVGLFIMSISLAASSFCTTVPQLIACQGCLYAIGGGIAYAPCILYLDEWFVRRKGLAYGIMWSGTGIAGVVLPLLFEALLRSLGYQNTLRLWAGVLFAITAPLAFFIKPRVPVSRNTGANKARPFNFKFLLLPSFLIYQSANILEATGFFLPAPFSPAIYLPTYARSVFASGSLPSATTVLLVNVASVVGCVAMGSLTDRLHVTTCILLSTVGAVLCVFLVWGLASSLPGLYAFCLLYGLFAGSYTSAWPGIMRAVMEKAAASDDDAAADSCTDTSADANNHHNGGSSSGKKKYGPVDTSMVFAWLAAGRGIGNVVSGPLSEGLLNGLPWLGRAAGGYGSGYGGLIVFTGVTACFGGASYIWRRAGVL</sequence>
<feature type="transmembrane region" description="Helical" evidence="4">
    <location>
        <begin position="400"/>
        <end position="419"/>
    </location>
</feature>
<feature type="transmembrane region" description="Helical" evidence="4">
    <location>
        <begin position="282"/>
        <end position="302"/>
    </location>
</feature>
<gene>
    <name evidence="5" type="ORF">PG993_014574</name>
</gene>
<feature type="transmembrane region" description="Helical" evidence="4">
    <location>
        <begin position="535"/>
        <end position="556"/>
    </location>
</feature>
<evidence type="ECO:0000313" key="5">
    <source>
        <dbReference type="EMBL" id="KAK8016385.1"/>
    </source>
</evidence>
<evidence type="ECO:0000256" key="1">
    <source>
        <dbReference type="ARBA" id="ARBA00004141"/>
    </source>
</evidence>
<dbReference type="InterPro" id="IPR011701">
    <property type="entry name" value="MFS"/>
</dbReference>
<feature type="transmembrane region" description="Helical" evidence="4">
    <location>
        <begin position="195"/>
        <end position="218"/>
    </location>
</feature>
<comment type="subcellular location">
    <subcellularLocation>
        <location evidence="1">Membrane</location>
        <topology evidence="1">Multi-pass membrane protein</topology>
    </subcellularLocation>
</comment>
<dbReference type="Gene3D" id="1.20.1250.20">
    <property type="entry name" value="MFS general substrate transporter like domains"/>
    <property type="match status" value="1"/>
</dbReference>
<feature type="region of interest" description="Disordered" evidence="3">
    <location>
        <begin position="466"/>
        <end position="486"/>
    </location>
</feature>
<dbReference type="EMBL" id="JAQQWK010000014">
    <property type="protein sequence ID" value="KAK8016385.1"/>
    <property type="molecule type" value="Genomic_DNA"/>
</dbReference>
<feature type="transmembrane region" description="Helical" evidence="4">
    <location>
        <begin position="121"/>
        <end position="141"/>
    </location>
</feature>
<keyword evidence="6" id="KW-1185">Reference proteome</keyword>
<evidence type="ECO:0000313" key="6">
    <source>
        <dbReference type="Proteomes" id="UP001444661"/>
    </source>
</evidence>
<evidence type="ECO:0000256" key="2">
    <source>
        <dbReference type="ARBA" id="ARBA00006727"/>
    </source>
</evidence>
<reference evidence="5 6" key="1">
    <citation type="submission" date="2023-01" db="EMBL/GenBank/DDBJ databases">
        <title>Analysis of 21 Apiospora genomes using comparative genomics revels a genus with tremendous synthesis potential of carbohydrate active enzymes and secondary metabolites.</title>
        <authorList>
            <person name="Sorensen T."/>
        </authorList>
    </citation>
    <scope>NUCLEOTIDE SEQUENCE [LARGE SCALE GENOMIC DNA]</scope>
    <source>
        <strain evidence="5 6">CBS 33761</strain>
    </source>
</reference>
<protein>
    <submittedName>
        <fullName evidence="5">MFS monocarboxylate transporter</fullName>
    </submittedName>
</protein>
<comment type="similarity">
    <text evidence="2">Belongs to the major facilitator superfamily. Monocarboxylate porter (TC 2.A.1.13) family.</text>
</comment>
<accession>A0ABR1RPI8</accession>
<dbReference type="InterPro" id="IPR036259">
    <property type="entry name" value="MFS_trans_sf"/>
</dbReference>
<keyword evidence="4" id="KW-0472">Membrane</keyword>
<feature type="transmembrane region" description="Helical" evidence="4">
    <location>
        <begin position="495"/>
        <end position="515"/>
    </location>
</feature>
<feature type="transmembrane region" description="Helical" evidence="4">
    <location>
        <begin position="161"/>
        <end position="183"/>
    </location>
</feature>
<keyword evidence="4" id="KW-1133">Transmembrane helix</keyword>
<feature type="transmembrane region" description="Helical" evidence="4">
    <location>
        <begin position="252"/>
        <end position="270"/>
    </location>
</feature>
<feature type="transmembrane region" description="Helical" evidence="4">
    <location>
        <begin position="224"/>
        <end position="240"/>
    </location>
</feature>
<feature type="transmembrane region" description="Helical" evidence="4">
    <location>
        <begin position="323"/>
        <end position="347"/>
    </location>
</feature>
<comment type="caution">
    <text evidence="5">The sequence shown here is derived from an EMBL/GenBank/DDBJ whole genome shotgun (WGS) entry which is preliminary data.</text>
</comment>
<dbReference type="Proteomes" id="UP001444661">
    <property type="component" value="Unassembled WGS sequence"/>
</dbReference>
<proteinExistence type="inferred from homology"/>
<feature type="transmembrane region" description="Helical" evidence="4">
    <location>
        <begin position="425"/>
        <end position="443"/>
    </location>
</feature>
<evidence type="ECO:0000256" key="4">
    <source>
        <dbReference type="SAM" id="Phobius"/>
    </source>
</evidence>
<feature type="compositionally biased region" description="Low complexity" evidence="3">
    <location>
        <begin position="466"/>
        <end position="480"/>
    </location>
</feature>
<dbReference type="SUPFAM" id="SSF103473">
    <property type="entry name" value="MFS general substrate transporter"/>
    <property type="match status" value="1"/>
</dbReference>
<organism evidence="5 6">
    <name type="scientific">Apiospora rasikravindrae</name>
    <dbReference type="NCBI Taxonomy" id="990691"/>
    <lineage>
        <taxon>Eukaryota</taxon>
        <taxon>Fungi</taxon>
        <taxon>Dikarya</taxon>
        <taxon>Ascomycota</taxon>
        <taxon>Pezizomycotina</taxon>
        <taxon>Sordariomycetes</taxon>
        <taxon>Xylariomycetidae</taxon>
        <taxon>Amphisphaeriales</taxon>
        <taxon>Apiosporaceae</taxon>
        <taxon>Apiospora</taxon>
    </lineage>
</organism>
<feature type="transmembrane region" description="Helical" evidence="4">
    <location>
        <begin position="367"/>
        <end position="388"/>
    </location>
</feature>
<dbReference type="InterPro" id="IPR050327">
    <property type="entry name" value="Proton-linked_MCT"/>
</dbReference>
<name>A0ABR1RPI8_9PEZI</name>